<evidence type="ECO:0000313" key="10">
    <source>
        <dbReference type="EMBL" id="MBB5327861.1"/>
    </source>
</evidence>
<dbReference type="InterPro" id="IPR009057">
    <property type="entry name" value="Homeodomain-like_sf"/>
</dbReference>
<evidence type="ECO:0000256" key="4">
    <source>
        <dbReference type="ARBA" id="ARBA00023125"/>
    </source>
</evidence>
<dbReference type="InterPro" id="IPR025944">
    <property type="entry name" value="Sigma_54_int_dom_CS"/>
</dbReference>
<sequence>MLSPESRTRTEAFLAVEQRTLRMIGEGAPLKEILNELCVAFDTQVPEGLSTITLKDPDGEWLIPVVGPRIPSVYAKRFTRMPIQPGGSCNASAFFKKRVVISDIATDPTWPEEHRQPAIDAGLKATLSQPLLSSTNDILGTLAWWYTETRTPSAQEIELVEAAGQIVQSTIERERSASSLRMALKESEKSASELKTLIDTIPTLVWCGKPDGSNEFVNQRWVAYTGLTAQDLLGLGWARVIHPDDYFELTTKLTDSFATAETFEVEARLKRLDGEYRWFLLRFEPVPGQLNKVDRWYGSATDIHVMRQGLETVRQEQAELWRMVDSIPAAIHFMDAQGKVLYVNQASLEYTGLQAKDADDPNFRDKIFHPDDEKALRDSRNRSFAAGVPFQLETRARRRDGVYHWFLIHYKPFYDGSGKLIRWYATGTDIEDRRRVENMVRNENVALREDVVRSSMFEEIVGSSEALRKVLVQVSKVAPTSASVLILGETGTGKELIARAIHNASPRAKRAFIKVNCASIPSALIASELFGHEKGSFTGALQRHLGRFELADGGTIFLDEVGELPTETQAVLLRVLQERQFERVGGSQTISVDVRVIAATNRDIEAAVAEGIFRQDLLYRLNVFPIQVPSLRERAGDIPLLVAYLVDRYAHKAGKKLRNISKQTMSLFESYSWPGNIRELQNVIERAVILCDSETFSADESWFKQAFSKPGMTRVPLLEELVERERGMIEAALRECHGIVGGKNGAAYRLGIPRQTLISKIKKLGINQHLFKAV</sequence>
<gene>
    <name evidence="10" type="ORF">HDF14_001467</name>
</gene>
<keyword evidence="11" id="KW-1185">Reference proteome</keyword>
<dbReference type="PANTHER" id="PTHR32071">
    <property type="entry name" value="TRANSCRIPTIONAL REGULATORY PROTEIN"/>
    <property type="match status" value="1"/>
</dbReference>
<dbReference type="Pfam" id="PF13185">
    <property type="entry name" value="GAF_2"/>
    <property type="match status" value="1"/>
</dbReference>
<dbReference type="GO" id="GO:0006355">
    <property type="term" value="P:regulation of DNA-templated transcription"/>
    <property type="evidence" value="ECO:0007669"/>
    <property type="project" value="InterPro"/>
</dbReference>
<dbReference type="AlphaFoldDB" id="A0A9X0U2Y6"/>
<evidence type="ECO:0000256" key="2">
    <source>
        <dbReference type="ARBA" id="ARBA00022840"/>
    </source>
</evidence>
<dbReference type="Gene3D" id="3.30.450.40">
    <property type="match status" value="1"/>
</dbReference>
<dbReference type="InterPro" id="IPR003018">
    <property type="entry name" value="GAF"/>
</dbReference>
<dbReference type="Gene3D" id="3.30.450.20">
    <property type="entry name" value="PAS domain"/>
    <property type="match status" value="2"/>
</dbReference>
<keyword evidence="1" id="KW-0547">Nucleotide-binding</keyword>
<dbReference type="FunFam" id="3.30.450.20:FF:000099">
    <property type="entry name" value="Sensory box sensor histidine kinase"/>
    <property type="match status" value="1"/>
</dbReference>
<dbReference type="GO" id="GO:0005524">
    <property type="term" value="F:ATP binding"/>
    <property type="evidence" value="ECO:0007669"/>
    <property type="project" value="UniProtKB-KW"/>
</dbReference>
<dbReference type="PROSITE" id="PS50112">
    <property type="entry name" value="PAS"/>
    <property type="match status" value="2"/>
</dbReference>
<organism evidence="10 11">
    <name type="scientific">Tunturiibacter gelidiferens</name>
    <dbReference type="NCBI Taxonomy" id="3069689"/>
    <lineage>
        <taxon>Bacteria</taxon>
        <taxon>Pseudomonadati</taxon>
        <taxon>Acidobacteriota</taxon>
        <taxon>Terriglobia</taxon>
        <taxon>Terriglobales</taxon>
        <taxon>Acidobacteriaceae</taxon>
        <taxon>Tunturiibacter</taxon>
    </lineage>
</organism>
<dbReference type="CDD" id="cd00130">
    <property type="entry name" value="PAS"/>
    <property type="match status" value="2"/>
</dbReference>
<dbReference type="InterPro" id="IPR002078">
    <property type="entry name" value="Sigma_54_int"/>
</dbReference>
<dbReference type="PROSITE" id="PS00675">
    <property type="entry name" value="SIGMA54_INTERACT_1"/>
    <property type="match status" value="1"/>
</dbReference>
<evidence type="ECO:0000256" key="1">
    <source>
        <dbReference type="ARBA" id="ARBA00022741"/>
    </source>
</evidence>
<dbReference type="SMART" id="SM00091">
    <property type="entry name" value="PAS"/>
    <property type="match status" value="2"/>
</dbReference>
<protein>
    <submittedName>
        <fullName evidence="10">Formate hydrogenlyase transcriptional activator</fullName>
    </submittedName>
</protein>
<name>A0A9X0U2Y6_9BACT</name>
<keyword evidence="5" id="KW-0010">Activator</keyword>
<dbReference type="SUPFAM" id="SSF55781">
    <property type="entry name" value="GAF domain-like"/>
    <property type="match status" value="1"/>
</dbReference>
<dbReference type="PANTHER" id="PTHR32071:SF117">
    <property type="entry name" value="PTS-DEPENDENT DIHYDROXYACETONE KINASE OPERON REGULATORY PROTEIN-RELATED"/>
    <property type="match status" value="1"/>
</dbReference>
<dbReference type="SUPFAM" id="SSF46689">
    <property type="entry name" value="Homeodomain-like"/>
    <property type="match status" value="1"/>
</dbReference>
<dbReference type="Proteomes" id="UP000535182">
    <property type="component" value="Unassembled WGS sequence"/>
</dbReference>
<keyword evidence="2" id="KW-0067">ATP-binding</keyword>
<dbReference type="FunFam" id="3.40.50.300:FF:000006">
    <property type="entry name" value="DNA-binding transcriptional regulator NtrC"/>
    <property type="match status" value="1"/>
</dbReference>
<dbReference type="InterPro" id="IPR000014">
    <property type="entry name" value="PAS"/>
</dbReference>
<dbReference type="InterPro" id="IPR001610">
    <property type="entry name" value="PAC"/>
</dbReference>
<evidence type="ECO:0000313" key="11">
    <source>
        <dbReference type="Proteomes" id="UP000535182"/>
    </source>
</evidence>
<dbReference type="InterPro" id="IPR003593">
    <property type="entry name" value="AAA+_ATPase"/>
</dbReference>
<dbReference type="SMART" id="SM00086">
    <property type="entry name" value="PAC"/>
    <property type="match status" value="2"/>
</dbReference>
<dbReference type="PROSITE" id="PS50113">
    <property type="entry name" value="PAC"/>
    <property type="match status" value="2"/>
</dbReference>
<keyword evidence="3" id="KW-0805">Transcription regulation</keyword>
<dbReference type="InterPro" id="IPR000700">
    <property type="entry name" value="PAS-assoc_C"/>
</dbReference>
<dbReference type="Gene3D" id="1.10.8.60">
    <property type="match status" value="1"/>
</dbReference>
<dbReference type="Pfam" id="PF00158">
    <property type="entry name" value="Sigma54_activat"/>
    <property type="match status" value="1"/>
</dbReference>
<dbReference type="CDD" id="cd00009">
    <property type="entry name" value="AAA"/>
    <property type="match status" value="1"/>
</dbReference>
<dbReference type="GO" id="GO:0043565">
    <property type="term" value="F:sequence-specific DNA binding"/>
    <property type="evidence" value="ECO:0007669"/>
    <property type="project" value="InterPro"/>
</dbReference>
<dbReference type="InterPro" id="IPR029016">
    <property type="entry name" value="GAF-like_dom_sf"/>
</dbReference>
<dbReference type="RefSeq" id="WP_183974928.1">
    <property type="nucleotide sequence ID" value="NZ_JACHEB010000003.1"/>
</dbReference>
<dbReference type="InterPro" id="IPR025662">
    <property type="entry name" value="Sigma_54_int_dom_ATP-bd_1"/>
</dbReference>
<dbReference type="NCBIfam" id="TIGR00229">
    <property type="entry name" value="sensory_box"/>
    <property type="match status" value="2"/>
</dbReference>
<evidence type="ECO:0000256" key="3">
    <source>
        <dbReference type="ARBA" id="ARBA00023015"/>
    </source>
</evidence>
<feature type="domain" description="PAC" evidence="9">
    <location>
        <begin position="263"/>
        <end position="315"/>
    </location>
</feature>
<dbReference type="InterPro" id="IPR027417">
    <property type="entry name" value="P-loop_NTPase"/>
</dbReference>
<dbReference type="InterPro" id="IPR013655">
    <property type="entry name" value="PAS_fold_3"/>
</dbReference>
<feature type="domain" description="PAS" evidence="8">
    <location>
        <begin position="316"/>
        <end position="387"/>
    </location>
</feature>
<dbReference type="PROSITE" id="PS00676">
    <property type="entry name" value="SIGMA54_INTERACT_2"/>
    <property type="match status" value="1"/>
</dbReference>
<dbReference type="Gene3D" id="1.10.10.60">
    <property type="entry name" value="Homeodomain-like"/>
    <property type="match status" value="1"/>
</dbReference>
<evidence type="ECO:0000259" key="7">
    <source>
        <dbReference type="PROSITE" id="PS50045"/>
    </source>
</evidence>
<proteinExistence type="predicted"/>
<keyword evidence="4" id="KW-0238">DNA-binding</keyword>
<reference evidence="10 11" key="1">
    <citation type="submission" date="2020-08" db="EMBL/GenBank/DDBJ databases">
        <title>Genomic Encyclopedia of Type Strains, Phase IV (KMG-V): Genome sequencing to study the core and pangenomes of soil and plant-associated prokaryotes.</title>
        <authorList>
            <person name="Whitman W."/>
        </authorList>
    </citation>
    <scope>NUCLEOTIDE SEQUENCE [LARGE SCALE GENOMIC DNA]</scope>
    <source>
        <strain evidence="10 11">X5P2</strain>
    </source>
</reference>
<dbReference type="InterPro" id="IPR035965">
    <property type="entry name" value="PAS-like_dom_sf"/>
</dbReference>
<dbReference type="Pfam" id="PF08447">
    <property type="entry name" value="PAS_3"/>
    <property type="match status" value="2"/>
</dbReference>
<evidence type="ECO:0000256" key="6">
    <source>
        <dbReference type="ARBA" id="ARBA00023163"/>
    </source>
</evidence>
<accession>A0A9X0U2Y6</accession>
<feature type="domain" description="Sigma-54 factor interaction" evidence="7">
    <location>
        <begin position="460"/>
        <end position="689"/>
    </location>
</feature>
<keyword evidence="6" id="KW-0804">Transcription</keyword>
<comment type="caution">
    <text evidence="10">The sequence shown here is derived from an EMBL/GenBank/DDBJ whole genome shotgun (WGS) entry which is preliminary data.</text>
</comment>
<dbReference type="PROSITE" id="PS00688">
    <property type="entry name" value="SIGMA54_INTERACT_3"/>
    <property type="match status" value="1"/>
</dbReference>
<evidence type="ECO:0000259" key="9">
    <source>
        <dbReference type="PROSITE" id="PS50113"/>
    </source>
</evidence>
<feature type="domain" description="PAS" evidence="8">
    <location>
        <begin position="190"/>
        <end position="260"/>
    </location>
</feature>
<dbReference type="Pfam" id="PF25601">
    <property type="entry name" value="AAA_lid_14"/>
    <property type="match status" value="1"/>
</dbReference>
<dbReference type="InterPro" id="IPR058031">
    <property type="entry name" value="AAA_lid_NorR"/>
</dbReference>
<evidence type="ECO:0000256" key="5">
    <source>
        <dbReference type="ARBA" id="ARBA00023159"/>
    </source>
</evidence>
<dbReference type="InterPro" id="IPR002197">
    <property type="entry name" value="HTH_Fis"/>
</dbReference>
<dbReference type="PROSITE" id="PS50045">
    <property type="entry name" value="SIGMA54_INTERACT_4"/>
    <property type="match status" value="1"/>
</dbReference>
<feature type="domain" description="PAC" evidence="9">
    <location>
        <begin position="390"/>
        <end position="442"/>
    </location>
</feature>
<dbReference type="SMART" id="SM00382">
    <property type="entry name" value="AAA"/>
    <property type="match status" value="1"/>
</dbReference>
<evidence type="ECO:0000259" key="8">
    <source>
        <dbReference type="PROSITE" id="PS50112"/>
    </source>
</evidence>
<dbReference type="Gene3D" id="3.40.50.300">
    <property type="entry name" value="P-loop containing nucleotide triphosphate hydrolases"/>
    <property type="match status" value="1"/>
</dbReference>
<dbReference type="InterPro" id="IPR025943">
    <property type="entry name" value="Sigma_54_int_dom_ATP-bd_2"/>
</dbReference>
<dbReference type="SUPFAM" id="SSF55785">
    <property type="entry name" value="PYP-like sensor domain (PAS domain)"/>
    <property type="match status" value="2"/>
</dbReference>
<dbReference type="EMBL" id="JACHEB010000003">
    <property type="protein sequence ID" value="MBB5327861.1"/>
    <property type="molecule type" value="Genomic_DNA"/>
</dbReference>
<dbReference type="Pfam" id="PF02954">
    <property type="entry name" value="HTH_8"/>
    <property type="match status" value="1"/>
</dbReference>
<dbReference type="SUPFAM" id="SSF52540">
    <property type="entry name" value="P-loop containing nucleoside triphosphate hydrolases"/>
    <property type="match status" value="1"/>
</dbReference>